<dbReference type="EMBL" id="GL379949">
    <property type="protein sequence ID" value="EGT37759.1"/>
    <property type="molecule type" value="Genomic_DNA"/>
</dbReference>
<dbReference type="AlphaFoldDB" id="G0NUD4"/>
<sequence length="46" mass="5468">MMLKYCNNCMKEPESAEGENVPEISREEEANINHDIYRITRFSDFL</sequence>
<gene>
    <name evidence="1" type="ORF">CAEBREN_14293</name>
</gene>
<dbReference type="Proteomes" id="UP000008068">
    <property type="component" value="Unassembled WGS sequence"/>
</dbReference>
<organism evidence="2">
    <name type="scientific">Caenorhabditis brenneri</name>
    <name type="common">Nematode worm</name>
    <dbReference type="NCBI Taxonomy" id="135651"/>
    <lineage>
        <taxon>Eukaryota</taxon>
        <taxon>Metazoa</taxon>
        <taxon>Ecdysozoa</taxon>
        <taxon>Nematoda</taxon>
        <taxon>Chromadorea</taxon>
        <taxon>Rhabditida</taxon>
        <taxon>Rhabditina</taxon>
        <taxon>Rhabditomorpha</taxon>
        <taxon>Rhabditoidea</taxon>
        <taxon>Rhabditidae</taxon>
        <taxon>Peloderinae</taxon>
        <taxon>Caenorhabditis</taxon>
    </lineage>
</organism>
<keyword evidence="2" id="KW-1185">Reference proteome</keyword>
<reference evidence="2" key="1">
    <citation type="submission" date="2011-07" db="EMBL/GenBank/DDBJ databases">
        <authorList>
            <consortium name="Caenorhabditis brenneri Sequencing and Analysis Consortium"/>
            <person name="Wilson R.K."/>
        </authorList>
    </citation>
    <scope>NUCLEOTIDE SEQUENCE [LARGE SCALE GENOMIC DNA]</scope>
    <source>
        <strain evidence="2">PB2801</strain>
    </source>
</reference>
<protein>
    <submittedName>
        <fullName evidence="1">Uncharacterized protein</fullName>
    </submittedName>
</protein>
<dbReference type="HOGENOM" id="CLU_3191782_0_0_1"/>
<accession>G0NUD4</accession>
<proteinExistence type="predicted"/>
<name>G0NUD4_CAEBE</name>
<evidence type="ECO:0000313" key="1">
    <source>
        <dbReference type="EMBL" id="EGT37759.1"/>
    </source>
</evidence>
<evidence type="ECO:0000313" key="2">
    <source>
        <dbReference type="Proteomes" id="UP000008068"/>
    </source>
</evidence>
<dbReference type="InParanoid" id="G0NUD4"/>